<evidence type="ECO:0000256" key="4">
    <source>
        <dbReference type="ARBA" id="ARBA00023027"/>
    </source>
</evidence>
<dbReference type="AlphaFoldDB" id="A0A8J9SD13"/>
<dbReference type="InterPro" id="IPR006140">
    <property type="entry name" value="D-isomer_DH_NAD-bd"/>
</dbReference>
<protein>
    <recommendedName>
        <fullName evidence="2">phosphoglycerate dehydrogenase</fullName>
        <ecNumber evidence="2">1.1.1.95</ecNumber>
    </recommendedName>
</protein>
<feature type="domain" description="ACT" evidence="7">
    <location>
        <begin position="379"/>
        <end position="456"/>
    </location>
</feature>
<dbReference type="InterPro" id="IPR045865">
    <property type="entry name" value="ACT-like_dom_sf"/>
</dbReference>
<dbReference type="Gene3D" id="3.40.50.720">
    <property type="entry name" value="NAD(P)-binding Rossmann-like Domain"/>
    <property type="match status" value="2"/>
</dbReference>
<dbReference type="PROSITE" id="PS00671">
    <property type="entry name" value="D_2_HYDROXYACID_DH_3"/>
    <property type="match status" value="1"/>
</dbReference>
<dbReference type="UniPathway" id="UPA00135">
    <property type="reaction ID" value="UER00196"/>
</dbReference>
<gene>
    <name evidence="8" type="ORF">PTTT1_LOCUS38506</name>
</gene>
<comment type="pathway">
    <text evidence="1">Amino-acid biosynthesis; L-serine biosynthesis; L-serine from 3-phospho-D-glycerate: step 1/3.</text>
</comment>
<evidence type="ECO:0000256" key="6">
    <source>
        <dbReference type="RuleBase" id="RU003719"/>
    </source>
</evidence>
<dbReference type="PANTHER" id="PTHR42938">
    <property type="entry name" value="FORMATE DEHYDROGENASE 1"/>
    <property type="match status" value="1"/>
</dbReference>
<dbReference type="SUPFAM" id="SSF51735">
    <property type="entry name" value="NAD(P)-binding Rossmann-fold domains"/>
    <property type="match status" value="1"/>
</dbReference>
<proteinExistence type="inferred from homology"/>
<dbReference type="SUPFAM" id="SSF52283">
    <property type="entry name" value="Formate/glycerate dehydrogenase catalytic domain-like"/>
    <property type="match status" value="1"/>
</dbReference>
<keyword evidence="3 6" id="KW-0560">Oxidoreductase</keyword>
<dbReference type="InterPro" id="IPR006139">
    <property type="entry name" value="D-isomer_2_OHA_DH_cat_dom"/>
</dbReference>
<dbReference type="GO" id="GO:0051287">
    <property type="term" value="F:NAD binding"/>
    <property type="evidence" value="ECO:0007669"/>
    <property type="project" value="InterPro"/>
</dbReference>
<name>A0A8J9SD13_PHATR</name>
<dbReference type="EMBL" id="OU594944">
    <property type="protein sequence ID" value="CAG9288426.1"/>
    <property type="molecule type" value="Genomic_DNA"/>
</dbReference>
<dbReference type="EC" id="1.1.1.95" evidence="2"/>
<dbReference type="PROSITE" id="PS00065">
    <property type="entry name" value="D_2_HYDROXYACID_DH_1"/>
    <property type="match status" value="1"/>
</dbReference>
<comment type="catalytic activity">
    <reaction evidence="5">
        <text>(2R)-3-phosphoglycerate + NAD(+) = 3-phosphooxypyruvate + NADH + H(+)</text>
        <dbReference type="Rhea" id="RHEA:12641"/>
        <dbReference type="ChEBI" id="CHEBI:15378"/>
        <dbReference type="ChEBI" id="CHEBI:18110"/>
        <dbReference type="ChEBI" id="CHEBI:57540"/>
        <dbReference type="ChEBI" id="CHEBI:57945"/>
        <dbReference type="ChEBI" id="CHEBI:58272"/>
        <dbReference type="EC" id="1.1.1.95"/>
    </reaction>
</comment>
<reference evidence="8" key="1">
    <citation type="submission" date="2022-02" db="EMBL/GenBank/DDBJ databases">
        <authorList>
            <person name="Giguere J D."/>
        </authorList>
    </citation>
    <scope>NUCLEOTIDE SEQUENCE</scope>
    <source>
        <strain evidence="8">CCAP 1055/1</strain>
    </source>
</reference>
<evidence type="ECO:0000256" key="2">
    <source>
        <dbReference type="ARBA" id="ARBA00013143"/>
    </source>
</evidence>
<dbReference type="Pfam" id="PF02826">
    <property type="entry name" value="2-Hacid_dh_C"/>
    <property type="match status" value="1"/>
</dbReference>
<accession>A0A8J9SD13</accession>
<dbReference type="Proteomes" id="UP000836788">
    <property type="component" value="Chromosome 3"/>
</dbReference>
<dbReference type="Pfam" id="PF00389">
    <property type="entry name" value="2-Hacid_dh"/>
    <property type="match status" value="1"/>
</dbReference>
<dbReference type="CDD" id="cd12174">
    <property type="entry name" value="PGDH_like_3"/>
    <property type="match status" value="1"/>
</dbReference>
<evidence type="ECO:0000256" key="1">
    <source>
        <dbReference type="ARBA" id="ARBA00005216"/>
    </source>
</evidence>
<dbReference type="InterPro" id="IPR036291">
    <property type="entry name" value="NAD(P)-bd_dom_sf"/>
</dbReference>
<dbReference type="PANTHER" id="PTHR42938:SF47">
    <property type="entry name" value="HYDROXYPYRUVATE REDUCTASE"/>
    <property type="match status" value="1"/>
</dbReference>
<sequence length="472" mass="50760">MSALIRSVARNVALRRSAASASGRSFSSIEVDHYTSGKRNEGQGGASQPGKYAIQTFNKISPIGLARFPEDIYSVQPAEGAESPAHALLLRSHKLQETEIDVSVRAIARCGAGTNNVPVARMTEIGIPVFNTPGANANAVKELILCGLFLGSRRVVDGINHMKKLGQQGLAKERVEKDKAMFGGRELKGKTLAVVGLGHIGAGAARDATALGMNVQGYDPGLNVESALKLPRDMKLADSIASSVTNADYISLNMPYIKGTPEEGGTHGIIIGRDVLAHFKQDAVLLNFARGELVDSSAMKEFLDSGNGRYISDFPDDECWDHPNAILLPHLGASTEEAEDQAAAMAADTIREYIERGNIRNSVNFPTTQLSERGEDIIRISVINKNIPGCLAKITSCIGEMDVNIVQQINQSRGEIAYNVIDLDVKTDHEGKVNLTKLQREITMLDGVLSSRILSGIRGAGYARNIDGDYHV</sequence>
<dbReference type="InterPro" id="IPR029753">
    <property type="entry name" value="D-isomer_DH_CS"/>
</dbReference>
<evidence type="ECO:0000256" key="5">
    <source>
        <dbReference type="ARBA" id="ARBA00048731"/>
    </source>
</evidence>
<dbReference type="GO" id="GO:0004617">
    <property type="term" value="F:phosphoglycerate dehydrogenase activity"/>
    <property type="evidence" value="ECO:0007669"/>
    <property type="project" value="UniProtKB-EC"/>
</dbReference>
<dbReference type="Gene3D" id="3.30.70.260">
    <property type="match status" value="1"/>
</dbReference>
<organism evidence="8">
    <name type="scientific">Phaeodactylum tricornutum</name>
    <name type="common">Diatom</name>
    <dbReference type="NCBI Taxonomy" id="2850"/>
    <lineage>
        <taxon>Eukaryota</taxon>
        <taxon>Sar</taxon>
        <taxon>Stramenopiles</taxon>
        <taxon>Ochrophyta</taxon>
        <taxon>Bacillariophyta</taxon>
        <taxon>Bacillariophyceae</taxon>
        <taxon>Bacillariophycidae</taxon>
        <taxon>Naviculales</taxon>
        <taxon>Phaeodactylaceae</taxon>
        <taxon>Phaeodactylum</taxon>
    </lineage>
</organism>
<dbReference type="InterPro" id="IPR029752">
    <property type="entry name" value="D-isomer_DH_CS1"/>
</dbReference>
<evidence type="ECO:0000313" key="8">
    <source>
        <dbReference type="EMBL" id="CAG9288426.1"/>
    </source>
</evidence>
<keyword evidence="4" id="KW-0520">NAD</keyword>
<dbReference type="InterPro" id="IPR002912">
    <property type="entry name" value="ACT_dom"/>
</dbReference>
<comment type="similarity">
    <text evidence="6">Belongs to the D-isomer specific 2-hydroxyacid dehydrogenase family.</text>
</comment>
<evidence type="ECO:0000256" key="3">
    <source>
        <dbReference type="ARBA" id="ARBA00023002"/>
    </source>
</evidence>
<dbReference type="SUPFAM" id="SSF55021">
    <property type="entry name" value="ACT-like"/>
    <property type="match status" value="1"/>
</dbReference>
<dbReference type="PROSITE" id="PS51671">
    <property type="entry name" value="ACT"/>
    <property type="match status" value="1"/>
</dbReference>
<evidence type="ECO:0000259" key="7">
    <source>
        <dbReference type="PROSITE" id="PS51671"/>
    </source>
</evidence>